<name>A0A4S4LJ40_9AGAM</name>
<dbReference type="OrthoDB" id="4080456at2759"/>
<comment type="caution">
    <text evidence="2">The sequence shown here is derived from an EMBL/GenBank/DDBJ whole genome shotgun (WGS) entry which is preliminary data.</text>
</comment>
<dbReference type="EMBL" id="SGPK01000049">
    <property type="protein sequence ID" value="THH09910.1"/>
    <property type="molecule type" value="Genomic_DNA"/>
</dbReference>
<feature type="compositionally biased region" description="Low complexity" evidence="1">
    <location>
        <begin position="75"/>
        <end position="84"/>
    </location>
</feature>
<feature type="region of interest" description="Disordered" evidence="1">
    <location>
        <begin position="72"/>
        <end position="112"/>
    </location>
</feature>
<dbReference type="AlphaFoldDB" id="A0A4S4LJ40"/>
<evidence type="ECO:0008006" key="4">
    <source>
        <dbReference type="Google" id="ProtNLM"/>
    </source>
</evidence>
<organism evidence="2 3">
    <name type="scientific">Phellinidium pouzarii</name>
    <dbReference type="NCBI Taxonomy" id="167371"/>
    <lineage>
        <taxon>Eukaryota</taxon>
        <taxon>Fungi</taxon>
        <taxon>Dikarya</taxon>
        <taxon>Basidiomycota</taxon>
        <taxon>Agaricomycotina</taxon>
        <taxon>Agaricomycetes</taxon>
        <taxon>Hymenochaetales</taxon>
        <taxon>Hymenochaetaceae</taxon>
        <taxon>Phellinidium</taxon>
    </lineage>
</organism>
<protein>
    <recommendedName>
        <fullName evidence="4">CUE domain-containing protein</fullName>
    </recommendedName>
</protein>
<dbReference type="Proteomes" id="UP000308199">
    <property type="component" value="Unassembled WGS sequence"/>
</dbReference>
<gene>
    <name evidence="2" type="ORF">EW145_g1699</name>
</gene>
<feature type="compositionally biased region" description="Low complexity" evidence="1">
    <location>
        <begin position="100"/>
        <end position="112"/>
    </location>
</feature>
<accession>A0A4S4LJ40</accession>
<evidence type="ECO:0000256" key="1">
    <source>
        <dbReference type="SAM" id="MobiDB-lite"/>
    </source>
</evidence>
<reference evidence="2 3" key="1">
    <citation type="submission" date="2019-02" db="EMBL/GenBank/DDBJ databases">
        <title>Genome sequencing of the rare red list fungi Phellinidium pouzarii.</title>
        <authorList>
            <person name="Buettner E."/>
            <person name="Kellner H."/>
        </authorList>
    </citation>
    <scope>NUCLEOTIDE SEQUENCE [LARGE SCALE GENOMIC DNA]</scope>
    <source>
        <strain evidence="2 3">DSM 108285</strain>
    </source>
</reference>
<proteinExistence type="predicted"/>
<keyword evidence="3" id="KW-1185">Reference proteome</keyword>
<evidence type="ECO:0000313" key="2">
    <source>
        <dbReference type="EMBL" id="THH09910.1"/>
    </source>
</evidence>
<sequence length="349" mass="38145">MNGASHANASPQETLEAEFCPPLDTTLVAAFLADHLTDSGELTGDALQTLRDHLSLLAASAAADQDDLASDLADHQQIAQSTTTDDSRDADSTFDNYGESSSSSSAPSYSSPSSAQLDSALTFLQASFPHLSAHLLKKRLKDGEDSGEPDMERIVEELLTEDYVKELEERGLDSDETLGEEIEKWHLVSKKPMNAKAVSDVRQKQHARPISKVSSAGDPWNQIVSVSTYLGSLLPRPASFFLSYFHKPEYTTPSDALRAALYSIREQDMGVDGKQDRSTALLTLLEFVWASPEYDFNNLDSEIRSQLFDDAELSLVAANGSPDVALDIVKLLHEMDVDKGSMQEMGQLK</sequence>
<evidence type="ECO:0000313" key="3">
    <source>
        <dbReference type="Proteomes" id="UP000308199"/>
    </source>
</evidence>